<feature type="compositionally biased region" description="Basic and acidic residues" evidence="1">
    <location>
        <begin position="566"/>
        <end position="577"/>
    </location>
</feature>
<dbReference type="PATRIC" id="fig|1357400.3.peg.373"/>
<dbReference type="InterPro" id="IPR013830">
    <property type="entry name" value="SGNH_hydro"/>
</dbReference>
<dbReference type="AlphaFoldDB" id="V8CCW4"/>
<proteinExistence type="predicted"/>
<evidence type="ECO:0000256" key="1">
    <source>
        <dbReference type="SAM" id="MobiDB-lite"/>
    </source>
</evidence>
<dbReference type="OrthoDB" id="5318134at2"/>
<dbReference type="Gene3D" id="2.60.120.1360">
    <property type="match status" value="1"/>
</dbReference>
<feature type="compositionally biased region" description="Polar residues" evidence="1">
    <location>
        <begin position="368"/>
        <end position="378"/>
    </location>
</feature>
<dbReference type="HOGENOM" id="CLU_446737_0_0_7"/>
<dbReference type="Proteomes" id="UP000018731">
    <property type="component" value="Unassembled WGS sequence"/>
</dbReference>
<comment type="caution">
    <text evidence="5">The sequence shown here is derived from an EMBL/GenBank/DDBJ whole genome shotgun (WGS) entry which is preliminary data.</text>
</comment>
<feature type="compositionally biased region" description="Polar residues" evidence="1">
    <location>
        <begin position="596"/>
        <end position="611"/>
    </location>
</feature>
<dbReference type="STRING" id="1357400.HMPREF2086_00266"/>
<accession>V8CCW4</accession>
<gene>
    <name evidence="5" type="ORF">HMPREF2086_00266</name>
</gene>
<evidence type="ECO:0000313" key="5">
    <source>
        <dbReference type="EMBL" id="ETD24932.1"/>
    </source>
</evidence>
<feature type="domain" description="Peptidoglycan O-acetylesterase N-terminal" evidence="4">
    <location>
        <begin position="186"/>
        <end position="298"/>
    </location>
</feature>
<feature type="region of interest" description="Disordered" evidence="1">
    <location>
        <begin position="566"/>
        <end position="611"/>
    </location>
</feature>
<dbReference type="eggNOG" id="COG2755">
    <property type="taxonomic scope" value="Bacteria"/>
</dbReference>
<feature type="region of interest" description="Disordered" evidence="1">
    <location>
        <begin position="342"/>
        <end position="378"/>
    </location>
</feature>
<feature type="compositionally biased region" description="Low complexity" evidence="1">
    <location>
        <begin position="64"/>
        <end position="110"/>
    </location>
</feature>
<dbReference type="RefSeq" id="WP_023926934.1">
    <property type="nucleotide sequence ID" value="NZ_KI669454.1"/>
</dbReference>
<dbReference type="GO" id="GO:0016788">
    <property type="term" value="F:hydrolase activity, acting on ester bonds"/>
    <property type="evidence" value="ECO:0007669"/>
    <property type="project" value="UniProtKB-ARBA"/>
</dbReference>
<feature type="chain" id="PRO_5004767786" evidence="2">
    <location>
        <begin position="44"/>
        <end position="611"/>
    </location>
</feature>
<reference evidence="5 6" key="1">
    <citation type="journal article" date="2014" name="Genome Announc.">
        <title>Draft genome sequences of six enterohepatic helicobacter species isolated from humans and one from rhesus macaques.</title>
        <authorList>
            <person name="Shen Z."/>
            <person name="Sheh A."/>
            <person name="Young S.K."/>
            <person name="Abouelliel A."/>
            <person name="Ward D.V."/>
            <person name="Earl A.M."/>
            <person name="Fox J.G."/>
        </authorList>
    </citation>
    <scope>NUCLEOTIDE SEQUENCE [LARGE SCALE GENOMIC DNA]</scope>
    <source>
        <strain evidence="5 6">MIT 99-5501</strain>
    </source>
</reference>
<evidence type="ECO:0000259" key="3">
    <source>
        <dbReference type="Pfam" id="PF13472"/>
    </source>
</evidence>
<dbReference type="Gene3D" id="3.40.50.1110">
    <property type="entry name" value="SGNH hydrolase"/>
    <property type="match status" value="1"/>
</dbReference>
<feature type="signal peptide" evidence="2">
    <location>
        <begin position="1"/>
        <end position="43"/>
    </location>
</feature>
<dbReference type="InterPro" id="IPR036514">
    <property type="entry name" value="SGNH_hydro_sf"/>
</dbReference>
<dbReference type="Pfam" id="PF22753">
    <property type="entry name" value="Ape1_N"/>
    <property type="match status" value="1"/>
</dbReference>
<protein>
    <submittedName>
        <fullName evidence="5">Uncharacterized protein</fullName>
    </submittedName>
</protein>
<dbReference type="Pfam" id="PF13472">
    <property type="entry name" value="Lipase_GDSL_2"/>
    <property type="match status" value="1"/>
</dbReference>
<keyword evidence="6" id="KW-1185">Reference proteome</keyword>
<keyword evidence="2" id="KW-0732">Signal</keyword>
<dbReference type="InterPro" id="IPR055041">
    <property type="entry name" value="Ape1_N"/>
</dbReference>
<feature type="domain" description="SGNH hydrolase-type esterase" evidence="3">
    <location>
        <begin position="392"/>
        <end position="542"/>
    </location>
</feature>
<sequence length="611" mass="68656">MQKLCFFVRDFRCFRCGFVRFRGKLARFCVACLALFVLFAELAKPDTPKPQAKTQAKTQPKAPQAKSTQKPKSTKSPQKTPAKTNTKAKPSTKSKTPAKSATKSKTTQKSQKAKKYTPKPLPNEKEMQDIASKAKVINYGEPNLARLKRALEGKNELKILVFGDSHIAGDTLTHQWRKTIMLPNSVGFIYPVFPTYHQNLLVKTISKDFEVRNSRIDAYDDYPFGGVIARAKKENASVKITLKFPPEHQDFLIRIVFKAPNNTLGAFLISDSSGQSYRLQAKEANIWEISQDFALRFPIEIKSLLPNATLGGYFIYQDSKNIADTSRTSKSRLSKLEKLPINEQKESELDSSEEASEQSSQDKDDSQNPPKSQNPQKFSYANLTNLPKNTNNLIAHIGSNGARSDIWRKWNQKALSDTLCAFRYDFIVLSYGSNDALVMPLDTKAFEQNYSSLIALVRKCNEGAAILLVGPPKVITKPRKAKNYRIAPYFVAVRESVKKVAKKEGVLYFDMHEFMEDSGGKDAWVAKSLSKKDVHLTPFGYSLVADGIAYGLHKVLNIQNKEIKESMEAKESKDTKENAPATKTNKSEQKPELNTPDESSAPQEIWQSKIE</sequence>
<name>V8CCW4_9HELI</name>
<evidence type="ECO:0000256" key="2">
    <source>
        <dbReference type="SAM" id="SignalP"/>
    </source>
</evidence>
<dbReference type="SUPFAM" id="SSF52266">
    <property type="entry name" value="SGNH hydrolase"/>
    <property type="match status" value="1"/>
</dbReference>
<organism evidence="5 6">
    <name type="scientific">Helicobacter macacae MIT 99-5501</name>
    <dbReference type="NCBI Taxonomy" id="1357400"/>
    <lineage>
        <taxon>Bacteria</taxon>
        <taxon>Pseudomonadati</taxon>
        <taxon>Campylobacterota</taxon>
        <taxon>Epsilonproteobacteria</taxon>
        <taxon>Campylobacterales</taxon>
        <taxon>Helicobacteraceae</taxon>
        <taxon>Helicobacter</taxon>
    </lineage>
</organism>
<dbReference type="EMBL" id="AZJI01000001">
    <property type="protein sequence ID" value="ETD24932.1"/>
    <property type="molecule type" value="Genomic_DNA"/>
</dbReference>
<evidence type="ECO:0000259" key="4">
    <source>
        <dbReference type="Pfam" id="PF22753"/>
    </source>
</evidence>
<evidence type="ECO:0000313" key="6">
    <source>
        <dbReference type="Proteomes" id="UP000018731"/>
    </source>
</evidence>
<feature type="region of interest" description="Disordered" evidence="1">
    <location>
        <begin position="47"/>
        <end position="128"/>
    </location>
</feature>